<dbReference type="InterPro" id="IPR036249">
    <property type="entry name" value="Thioredoxin-like_sf"/>
</dbReference>
<comment type="similarity">
    <text evidence="2 9">Belongs to the peroxiredoxin family. Prx5 subfamily.</text>
</comment>
<dbReference type="EMBL" id="CAJNOR010000627">
    <property type="protein sequence ID" value="CAF0966215.1"/>
    <property type="molecule type" value="Genomic_DNA"/>
</dbReference>
<dbReference type="GO" id="GO:0005739">
    <property type="term" value="C:mitochondrion"/>
    <property type="evidence" value="ECO:0007669"/>
    <property type="project" value="TreeGrafter"/>
</dbReference>
<dbReference type="GO" id="GO:0042744">
    <property type="term" value="P:hydrogen peroxide catabolic process"/>
    <property type="evidence" value="ECO:0007669"/>
    <property type="project" value="TreeGrafter"/>
</dbReference>
<dbReference type="AlphaFoldDB" id="A0A814EAL1"/>
<dbReference type="Proteomes" id="UP000663828">
    <property type="component" value="Unassembled WGS sequence"/>
</dbReference>
<keyword evidence="3 9" id="KW-0575">Peroxidase</keyword>
<evidence type="ECO:0000256" key="3">
    <source>
        <dbReference type="ARBA" id="ARBA00022559"/>
    </source>
</evidence>
<dbReference type="SUPFAM" id="SSF52833">
    <property type="entry name" value="Thioredoxin-like"/>
    <property type="match status" value="1"/>
</dbReference>
<proteinExistence type="inferred from homology"/>
<dbReference type="GO" id="GO:0045454">
    <property type="term" value="P:cell redox homeostasis"/>
    <property type="evidence" value="ECO:0007669"/>
    <property type="project" value="TreeGrafter"/>
</dbReference>
<dbReference type="EMBL" id="CAJNOJ010000002">
    <property type="protein sequence ID" value="CAF0729514.1"/>
    <property type="molecule type" value="Genomic_DNA"/>
</dbReference>
<comment type="caution">
    <text evidence="12">The sequence shown here is derived from an EMBL/GenBank/DDBJ whole genome shotgun (WGS) entry which is preliminary data.</text>
</comment>
<evidence type="ECO:0000256" key="7">
    <source>
        <dbReference type="ARBA" id="ARBA00049091"/>
    </source>
</evidence>
<evidence type="ECO:0000256" key="5">
    <source>
        <dbReference type="ARBA" id="ARBA00023002"/>
    </source>
</evidence>
<name>A0A814EAL1_ADIRI</name>
<comment type="catalytic activity">
    <reaction evidence="7 9">
        <text>a hydroperoxide + [thioredoxin]-dithiol = an alcohol + [thioredoxin]-disulfide + H2O</text>
        <dbReference type="Rhea" id="RHEA:62620"/>
        <dbReference type="Rhea" id="RHEA-COMP:10698"/>
        <dbReference type="Rhea" id="RHEA-COMP:10700"/>
        <dbReference type="ChEBI" id="CHEBI:15377"/>
        <dbReference type="ChEBI" id="CHEBI:29950"/>
        <dbReference type="ChEBI" id="CHEBI:30879"/>
        <dbReference type="ChEBI" id="CHEBI:35924"/>
        <dbReference type="ChEBI" id="CHEBI:50058"/>
        <dbReference type="EC" id="1.11.1.24"/>
    </reaction>
</comment>
<dbReference type="EC" id="1.11.1.24" evidence="9"/>
<feature type="active site" description="Cysteine sulfenic acid (-SOH) intermediate" evidence="8">
    <location>
        <position position="77"/>
    </location>
</feature>
<dbReference type="CDD" id="cd03013">
    <property type="entry name" value="PRX5_like"/>
    <property type="match status" value="1"/>
</dbReference>
<dbReference type="GO" id="GO:0008379">
    <property type="term" value="F:thioredoxin peroxidase activity"/>
    <property type="evidence" value="ECO:0007669"/>
    <property type="project" value="InterPro"/>
</dbReference>
<evidence type="ECO:0000313" key="12">
    <source>
        <dbReference type="EMBL" id="CAF0966215.1"/>
    </source>
</evidence>
<dbReference type="PANTHER" id="PTHR10430:SF16">
    <property type="entry name" value="PEROXIREDOXIN-5, MITOCHONDRIAL"/>
    <property type="match status" value="1"/>
</dbReference>
<dbReference type="GO" id="GO:0005777">
    <property type="term" value="C:peroxisome"/>
    <property type="evidence" value="ECO:0007669"/>
    <property type="project" value="TreeGrafter"/>
</dbReference>
<evidence type="ECO:0000256" key="1">
    <source>
        <dbReference type="ARBA" id="ARBA00003330"/>
    </source>
</evidence>
<keyword evidence="5 9" id="KW-0560">Oxidoreductase</keyword>
<evidence type="ECO:0000259" key="10">
    <source>
        <dbReference type="PROSITE" id="PS51352"/>
    </source>
</evidence>
<organism evidence="12 13">
    <name type="scientific">Adineta ricciae</name>
    <name type="common">Rotifer</name>
    <dbReference type="NCBI Taxonomy" id="249248"/>
    <lineage>
        <taxon>Eukaryota</taxon>
        <taxon>Metazoa</taxon>
        <taxon>Spiralia</taxon>
        <taxon>Gnathifera</taxon>
        <taxon>Rotifera</taxon>
        <taxon>Eurotatoria</taxon>
        <taxon>Bdelloidea</taxon>
        <taxon>Adinetida</taxon>
        <taxon>Adinetidae</taxon>
        <taxon>Adineta</taxon>
    </lineage>
</organism>
<gene>
    <name evidence="11" type="ORF">EDS130_LOCUS997</name>
    <name evidence="12" type="ORF">XAT740_LOCUS11421</name>
</gene>
<evidence type="ECO:0000256" key="4">
    <source>
        <dbReference type="ARBA" id="ARBA00022862"/>
    </source>
</evidence>
<accession>A0A814EAL1</accession>
<dbReference type="InterPro" id="IPR037944">
    <property type="entry name" value="PRX5-like"/>
</dbReference>
<evidence type="ECO:0000256" key="6">
    <source>
        <dbReference type="ARBA" id="ARBA00023284"/>
    </source>
</evidence>
<keyword evidence="6 9" id="KW-0676">Redox-active center</keyword>
<dbReference type="InterPro" id="IPR013740">
    <property type="entry name" value="Redoxin"/>
</dbReference>
<evidence type="ECO:0000256" key="9">
    <source>
        <dbReference type="RuleBase" id="RU366011"/>
    </source>
</evidence>
<dbReference type="Gene3D" id="3.40.30.10">
    <property type="entry name" value="Glutaredoxin"/>
    <property type="match status" value="1"/>
</dbReference>
<dbReference type="OrthoDB" id="1882547at2759"/>
<dbReference type="PANTHER" id="PTHR10430">
    <property type="entry name" value="PEROXIREDOXIN"/>
    <property type="match status" value="1"/>
</dbReference>
<dbReference type="InterPro" id="IPR013766">
    <property type="entry name" value="Thioredoxin_domain"/>
</dbReference>
<reference evidence="12" key="1">
    <citation type="submission" date="2021-02" db="EMBL/GenBank/DDBJ databases">
        <authorList>
            <person name="Nowell W R."/>
        </authorList>
    </citation>
    <scope>NUCLEOTIDE SEQUENCE</scope>
</reference>
<evidence type="ECO:0000313" key="13">
    <source>
        <dbReference type="Proteomes" id="UP000663828"/>
    </source>
</evidence>
<dbReference type="PROSITE" id="PS51352">
    <property type="entry name" value="THIOREDOXIN_2"/>
    <property type="match status" value="1"/>
</dbReference>
<dbReference type="GO" id="GO:0034599">
    <property type="term" value="P:cellular response to oxidative stress"/>
    <property type="evidence" value="ECO:0007669"/>
    <property type="project" value="InterPro"/>
</dbReference>
<sequence length="196" mass="21051">MFHLGKTVQLSTATAVRSFHTSKAVFLFGSGVIKEGATLPNHTLFENEPKNKVNTKDLFAGKKGLLFGVPGAFTPGCSKTHLPGYVNAASDFKKLGYDTIVCVTVNDPFVCQAWAKEHKAEGKVRVLADPDAKFTKALGLEKDMTAVLGNVRSSRYAMVVDDNKVKKVFVEPDGTGLTCSLSNSVLDAIKKGDLAK</sequence>
<dbReference type="Pfam" id="PF08534">
    <property type="entry name" value="Redoxin"/>
    <property type="match status" value="1"/>
</dbReference>
<keyword evidence="4 9" id="KW-0049">Antioxidant</keyword>
<feature type="domain" description="Thioredoxin" evidence="10">
    <location>
        <begin position="33"/>
        <end position="191"/>
    </location>
</feature>
<evidence type="ECO:0000313" key="11">
    <source>
        <dbReference type="EMBL" id="CAF0729514.1"/>
    </source>
</evidence>
<dbReference type="FunFam" id="3.40.30.10:FF:000020">
    <property type="entry name" value="Peroxiredoxin"/>
    <property type="match status" value="1"/>
</dbReference>
<evidence type="ECO:0000256" key="8">
    <source>
        <dbReference type="PIRSR" id="PIRSR637944-1"/>
    </source>
</evidence>
<comment type="function">
    <text evidence="1">Thiol-specific peroxidase that catalyzes the reduction of hydrogen peroxide and organic hydroperoxides to water and alcohols, respectively. Plays a role in cell protection against oxidative stress by detoxifying peroxides and as sensor of hydrogen peroxide-mediated signaling events.</text>
</comment>
<evidence type="ECO:0000256" key="2">
    <source>
        <dbReference type="ARBA" id="ARBA00010505"/>
    </source>
</evidence>
<dbReference type="Proteomes" id="UP000663852">
    <property type="component" value="Unassembled WGS sequence"/>
</dbReference>
<keyword evidence="13" id="KW-1185">Reference proteome</keyword>
<protein>
    <recommendedName>
        <fullName evidence="9">Peroxiredoxin-5</fullName>
        <ecNumber evidence="9">1.11.1.24</ecNumber>
    </recommendedName>
</protein>